<dbReference type="GO" id="GO:0016491">
    <property type="term" value="F:oxidoreductase activity"/>
    <property type="evidence" value="ECO:0007669"/>
    <property type="project" value="InterPro"/>
</dbReference>
<gene>
    <name evidence="1" type="ORF">S01H4_23483</name>
</gene>
<dbReference type="CDD" id="cd21109">
    <property type="entry name" value="SPASM"/>
    <property type="match status" value="1"/>
</dbReference>
<dbReference type="PANTHER" id="PTHR43273:SF3">
    <property type="entry name" value="ANAEROBIC SULFATASE-MATURATING ENZYME HOMOLOG ASLB-RELATED"/>
    <property type="match status" value="1"/>
</dbReference>
<dbReference type="InterPro" id="IPR013785">
    <property type="entry name" value="Aldolase_TIM"/>
</dbReference>
<dbReference type="PANTHER" id="PTHR43273">
    <property type="entry name" value="ANAEROBIC SULFATASE-MATURATING ENZYME HOMOLOG ASLB-RELATED"/>
    <property type="match status" value="1"/>
</dbReference>
<reference evidence="1" key="1">
    <citation type="journal article" date="2014" name="Front. Microbiol.">
        <title>High frequency of phylogenetically diverse reductive dehalogenase-homologous genes in deep subseafloor sedimentary metagenomes.</title>
        <authorList>
            <person name="Kawai M."/>
            <person name="Futagami T."/>
            <person name="Toyoda A."/>
            <person name="Takaki Y."/>
            <person name="Nishi S."/>
            <person name="Hori S."/>
            <person name="Arai W."/>
            <person name="Tsubouchi T."/>
            <person name="Morono Y."/>
            <person name="Uchiyama I."/>
            <person name="Ito T."/>
            <person name="Fujiyama A."/>
            <person name="Inagaki F."/>
            <person name="Takami H."/>
        </authorList>
    </citation>
    <scope>NUCLEOTIDE SEQUENCE</scope>
    <source>
        <strain evidence="1">Expedition CK06-06</strain>
    </source>
</reference>
<dbReference type="EMBL" id="BART01010902">
    <property type="protein sequence ID" value="GAG78320.1"/>
    <property type="molecule type" value="Genomic_DNA"/>
</dbReference>
<dbReference type="SUPFAM" id="SSF102114">
    <property type="entry name" value="Radical SAM enzymes"/>
    <property type="match status" value="1"/>
</dbReference>
<evidence type="ECO:0000313" key="1">
    <source>
        <dbReference type="EMBL" id="GAG78320.1"/>
    </source>
</evidence>
<evidence type="ECO:0008006" key="2">
    <source>
        <dbReference type="Google" id="ProtNLM"/>
    </source>
</evidence>
<organism evidence="1">
    <name type="scientific">marine sediment metagenome</name>
    <dbReference type="NCBI Taxonomy" id="412755"/>
    <lineage>
        <taxon>unclassified sequences</taxon>
        <taxon>metagenomes</taxon>
        <taxon>ecological metagenomes</taxon>
    </lineage>
</organism>
<dbReference type="InterPro" id="IPR023867">
    <property type="entry name" value="Sulphatase_maturase_rSAM"/>
</dbReference>
<protein>
    <recommendedName>
        <fullName evidence="2">4Fe4S-binding SPASM domain-containing protein</fullName>
    </recommendedName>
</protein>
<accession>X1A7X1</accession>
<feature type="non-terminal residue" evidence="1">
    <location>
        <position position="299"/>
    </location>
</feature>
<dbReference type="AlphaFoldDB" id="X1A7X1"/>
<sequence length="299" mass="33911">MSLETGYAAIDYTYENLKRLNYPKFHISLHGGGEPTFPWKTMRDLVAYAKEKPIPTEFSLTSNGVWSKQQTQWIMAYIDSVGISLDGSPQTQDTQRPMASGKASSRWVMQTLRELEANHRPYRLRLTAMPPFDRLLEDIRFLCENTHCQRMQVEAAFSTRRGGGYQYKLEEGMQFLQAFFAAQRLAEQYGRKLLCVGSEVGKVTSVPCGSPFNTLIVTPENNLVACFEVVNDSHPLAELATIGRITPQGVEIDEEARLRLRQKFAERRASCRDCFCYWSRAEGIAPIGNTWRCGALSLD</sequence>
<comment type="caution">
    <text evidence="1">The sequence shown here is derived from an EMBL/GenBank/DDBJ whole genome shotgun (WGS) entry which is preliminary data.</text>
</comment>
<name>X1A7X1_9ZZZZ</name>
<dbReference type="Gene3D" id="3.20.20.70">
    <property type="entry name" value="Aldolase class I"/>
    <property type="match status" value="1"/>
</dbReference>
<dbReference type="InterPro" id="IPR058240">
    <property type="entry name" value="rSAM_sf"/>
</dbReference>
<proteinExistence type="predicted"/>